<proteinExistence type="predicted"/>
<evidence type="ECO:0000256" key="1">
    <source>
        <dbReference type="SAM" id="SignalP"/>
    </source>
</evidence>
<dbReference type="EMBL" id="NOZQ01000061">
    <property type="protein sequence ID" value="OYD16545.1"/>
    <property type="molecule type" value="Genomic_DNA"/>
</dbReference>
<organism evidence="2 3">
    <name type="scientific">candidate division WOR-3 bacterium JGI_Cruoil_03_44_89</name>
    <dbReference type="NCBI Taxonomy" id="1973748"/>
    <lineage>
        <taxon>Bacteria</taxon>
        <taxon>Bacteria division WOR-3</taxon>
    </lineage>
</organism>
<dbReference type="PROSITE" id="PS51257">
    <property type="entry name" value="PROKAR_LIPOPROTEIN"/>
    <property type="match status" value="1"/>
</dbReference>
<evidence type="ECO:0000313" key="3">
    <source>
        <dbReference type="Proteomes" id="UP000215215"/>
    </source>
</evidence>
<name>A0A235BYC1_UNCW3</name>
<accession>A0A235BYC1</accession>
<dbReference type="Proteomes" id="UP000215215">
    <property type="component" value="Unassembled WGS sequence"/>
</dbReference>
<feature type="signal peptide" evidence="1">
    <location>
        <begin position="1"/>
        <end position="18"/>
    </location>
</feature>
<sequence length="152" mass="17405">MKRYLFFLYMLLLSIGCAENPLQPPGGIKHGTGSCNLTEGSSLTFTFPGGDYGEFILEYNNGYVYINATGIIRVSGNRDTAPEGQYLTCELFEWVDEESHPYYYFLKTDDAIHYAKVRRIGDITKELTIKFEWWLQIEAGNRYLGSQNPVEM</sequence>
<protein>
    <recommendedName>
        <fullName evidence="4">Lipoprotein</fullName>
    </recommendedName>
</protein>
<evidence type="ECO:0000313" key="2">
    <source>
        <dbReference type="EMBL" id="OYD16545.1"/>
    </source>
</evidence>
<comment type="caution">
    <text evidence="2">The sequence shown here is derived from an EMBL/GenBank/DDBJ whole genome shotgun (WGS) entry which is preliminary data.</text>
</comment>
<keyword evidence="1" id="KW-0732">Signal</keyword>
<gene>
    <name evidence="2" type="ORF">CH333_03140</name>
</gene>
<feature type="chain" id="PRO_5012624428" description="Lipoprotein" evidence="1">
    <location>
        <begin position="19"/>
        <end position="152"/>
    </location>
</feature>
<dbReference type="AlphaFoldDB" id="A0A235BYC1"/>
<reference evidence="2 3" key="1">
    <citation type="submission" date="2017-07" db="EMBL/GenBank/DDBJ databases">
        <title>Recovery of genomes from metagenomes via a dereplication, aggregation, and scoring strategy.</title>
        <authorList>
            <person name="Sieber C.M."/>
            <person name="Probst A.J."/>
            <person name="Sharrar A."/>
            <person name="Thomas B.C."/>
            <person name="Hess M."/>
            <person name="Tringe S.G."/>
            <person name="Banfield J.F."/>
        </authorList>
    </citation>
    <scope>NUCLEOTIDE SEQUENCE [LARGE SCALE GENOMIC DNA]</scope>
    <source>
        <strain evidence="2">JGI_Cruoil_03_44_89</strain>
    </source>
</reference>
<evidence type="ECO:0008006" key="4">
    <source>
        <dbReference type="Google" id="ProtNLM"/>
    </source>
</evidence>